<dbReference type="Pfam" id="PF09490">
    <property type="entry name" value="CbtA"/>
    <property type="match status" value="1"/>
</dbReference>
<sequence>MEKKFIGAGLLSGLVAGIVAFVFARIYIEPLVDRAVGYEEGRSHAELELTGGSHAHDHELFSRTVQQNFGAGVGSVVFGLIIGAFFAVAFTVVWAYVGRRYPTTDPRTVAALLAVCGFVAVYLIPFSAYPANPPAVGGDDTIGSRSGAYLTILLLSVGFTIAAAVLAFWLSPKIGGLYAAVVAGGAYLAAIAVTVVLLPSFDEVPGPLMDGQSMVFPGFPADLLGDFRYYSVINQVILWAVLGLGFAVALNWIGKQTARTTGAGARNGAEGGARPT</sequence>
<gene>
    <name evidence="2" type="ORF">CSW57_06750</name>
</gene>
<accession>A0A2G3PSV7</accession>
<comment type="caution">
    <text evidence="2">The sequence shown here is derived from an EMBL/GenBank/DDBJ whole genome shotgun (WGS) entry which is preliminary data.</text>
</comment>
<name>A0A2G3PSV7_WILMA</name>
<organism evidence="2 3">
    <name type="scientific">Williamsia marianensis</name>
    <dbReference type="NCBI Taxonomy" id="85044"/>
    <lineage>
        <taxon>Bacteria</taxon>
        <taxon>Bacillati</taxon>
        <taxon>Actinomycetota</taxon>
        <taxon>Actinomycetes</taxon>
        <taxon>Mycobacteriales</taxon>
        <taxon>Nocardiaceae</taxon>
        <taxon>Williamsia</taxon>
    </lineage>
</organism>
<dbReference type="Proteomes" id="UP000225108">
    <property type="component" value="Unassembled WGS sequence"/>
</dbReference>
<feature type="transmembrane region" description="Helical" evidence="1">
    <location>
        <begin position="177"/>
        <end position="201"/>
    </location>
</feature>
<feature type="transmembrane region" description="Helical" evidence="1">
    <location>
        <begin position="232"/>
        <end position="253"/>
    </location>
</feature>
<feature type="transmembrane region" description="Helical" evidence="1">
    <location>
        <begin position="69"/>
        <end position="97"/>
    </location>
</feature>
<proteinExistence type="predicted"/>
<keyword evidence="1" id="KW-1133">Transmembrane helix</keyword>
<reference evidence="2 3" key="1">
    <citation type="submission" date="2017-10" db="EMBL/GenBank/DDBJ databases">
        <title>The draft genome sequence of Williamsia sp. BULT 1.1 isolated from the semi-arid grassland soils from South Africa.</title>
        <authorList>
            <person name="Kabwe M.H."/>
            <person name="Govender N."/>
            <person name="Mutseka Lunga P."/>
            <person name="Vikram S."/>
            <person name="Makhalanyane T.P."/>
        </authorList>
    </citation>
    <scope>NUCLEOTIDE SEQUENCE [LARGE SCALE GENOMIC DNA]</scope>
    <source>
        <strain evidence="2 3">BULT 1.1</strain>
    </source>
</reference>
<protein>
    <recommendedName>
        <fullName evidence="4">Cobalt transporter</fullName>
    </recommendedName>
</protein>
<keyword evidence="1" id="KW-0812">Transmembrane</keyword>
<feature type="transmembrane region" description="Helical" evidence="1">
    <location>
        <begin position="109"/>
        <end position="128"/>
    </location>
</feature>
<evidence type="ECO:0008006" key="4">
    <source>
        <dbReference type="Google" id="ProtNLM"/>
    </source>
</evidence>
<keyword evidence="1" id="KW-0472">Membrane</keyword>
<dbReference type="AlphaFoldDB" id="A0A2G3PSV7"/>
<evidence type="ECO:0000313" key="3">
    <source>
        <dbReference type="Proteomes" id="UP000225108"/>
    </source>
</evidence>
<dbReference type="RefSeq" id="WP_099381925.1">
    <property type="nucleotide sequence ID" value="NZ_PEBD01000004.1"/>
</dbReference>
<evidence type="ECO:0000256" key="1">
    <source>
        <dbReference type="SAM" id="Phobius"/>
    </source>
</evidence>
<dbReference type="EMBL" id="PEBD01000004">
    <property type="protein sequence ID" value="PHV68841.1"/>
    <property type="molecule type" value="Genomic_DNA"/>
</dbReference>
<dbReference type="InterPro" id="IPR012666">
    <property type="entry name" value="CbtA_put"/>
</dbReference>
<feature type="transmembrane region" description="Helical" evidence="1">
    <location>
        <begin position="148"/>
        <end position="170"/>
    </location>
</feature>
<evidence type="ECO:0000313" key="2">
    <source>
        <dbReference type="EMBL" id="PHV68841.1"/>
    </source>
</evidence>